<proteinExistence type="predicted"/>
<dbReference type="Proteomes" id="UP000187203">
    <property type="component" value="Unassembled WGS sequence"/>
</dbReference>
<name>A0A1R3I7Q7_9ROSI</name>
<evidence type="ECO:0000313" key="1">
    <source>
        <dbReference type="EMBL" id="OMO78531.1"/>
    </source>
</evidence>
<evidence type="ECO:0000313" key="2">
    <source>
        <dbReference type="Proteomes" id="UP000187203"/>
    </source>
</evidence>
<dbReference type="EMBL" id="AWUE01018738">
    <property type="protein sequence ID" value="OMO78531.1"/>
    <property type="molecule type" value="Genomic_DNA"/>
</dbReference>
<comment type="caution">
    <text evidence="1">The sequence shown here is derived from an EMBL/GenBank/DDBJ whole genome shotgun (WGS) entry which is preliminary data.</text>
</comment>
<dbReference type="AlphaFoldDB" id="A0A1R3I7Q7"/>
<accession>A0A1R3I7Q7</accession>
<organism evidence="1 2">
    <name type="scientific">Corchorus olitorius</name>
    <dbReference type="NCBI Taxonomy" id="93759"/>
    <lineage>
        <taxon>Eukaryota</taxon>
        <taxon>Viridiplantae</taxon>
        <taxon>Streptophyta</taxon>
        <taxon>Embryophyta</taxon>
        <taxon>Tracheophyta</taxon>
        <taxon>Spermatophyta</taxon>
        <taxon>Magnoliopsida</taxon>
        <taxon>eudicotyledons</taxon>
        <taxon>Gunneridae</taxon>
        <taxon>Pentapetalae</taxon>
        <taxon>rosids</taxon>
        <taxon>malvids</taxon>
        <taxon>Malvales</taxon>
        <taxon>Malvaceae</taxon>
        <taxon>Grewioideae</taxon>
        <taxon>Apeibeae</taxon>
        <taxon>Corchorus</taxon>
    </lineage>
</organism>
<sequence length="90" mass="9511">MVVVLDSFARGFDTTHAVARLMGFKDDTSSPYKVRGSDSGRLWPAVRQVEACRSGRPNRPWACAGAWPGAAGHTVLRAGPGSRVAQAVGT</sequence>
<keyword evidence="2" id="KW-1185">Reference proteome</keyword>
<reference evidence="2" key="1">
    <citation type="submission" date="2013-09" db="EMBL/GenBank/DDBJ databases">
        <title>Corchorus olitorius genome sequencing.</title>
        <authorList>
            <person name="Alam M."/>
            <person name="Haque M.S."/>
            <person name="Islam M.S."/>
            <person name="Emdad E.M."/>
            <person name="Islam M.M."/>
            <person name="Ahmed B."/>
            <person name="Halim A."/>
            <person name="Hossen Q.M.M."/>
            <person name="Hossain M.Z."/>
            <person name="Ahmed R."/>
            <person name="Khan M.M."/>
            <person name="Islam R."/>
            <person name="Rashid M.M."/>
            <person name="Khan S.A."/>
            <person name="Rahman M.S."/>
            <person name="Alam M."/>
            <person name="Yahiya A.S."/>
            <person name="Khan M.S."/>
            <person name="Azam M.S."/>
            <person name="Haque T."/>
            <person name="Lashkar M.Z.H."/>
            <person name="Akhand A.I."/>
            <person name="Morshed G."/>
            <person name="Roy S."/>
            <person name="Uddin K.S."/>
            <person name="Rabeya T."/>
            <person name="Hossain A.S."/>
            <person name="Chowdhury A."/>
            <person name="Snigdha A.R."/>
            <person name="Mortoza M.S."/>
            <person name="Matin S.A."/>
            <person name="Hoque S.M.E."/>
            <person name="Islam M.K."/>
            <person name="Roy D.K."/>
            <person name="Haider R."/>
            <person name="Moosa M.M."/>
            <person name="Elias S.M."/>
            <person name="Hasan A.M."/>
            <person name="Jahan S."/>
            <person name="Shafiuddin M."/>
            <person name="Mahmood N."/>
            <person name="Shommy N.S."/>
        </authorList>
    </citation>
    <scope>NUCLEOTIDE SEQUENCE [LARGE SCALE GENOMIC DNA]</scope>
    <source>
        <strain evidence="2">cv. O-4</strain>
    </source>
</reference>
<gene>
    <name evidence="1" type="ORF">COLO4_24720</name>
</gene>
<protein>
    <submittedName>
        <fullName evidence="1">Uncharacterized protein</fullName>
    </submittedName>
</protein>